<accession>A0A7X6DGU4</accession>
<protein>
    <recommendedName>
        <fullName evidence="1">Doubled CXXCH motif domain-containing protein</fullName>
    </recommendedName>
</protein>
<sequence length="291" mass="29436">MGRQSLRERGLAVVVAGVVVAVLGTAINWPASAQSTGLAARKGSGISTTKHNLGSSGTGNNTIAAGTGAAASPSTEICVFCHTPHAAEVARGPLWNRLAGTATITPYTSATLTGGTVSGGMGTALTPGSVSLACLSCHDGTQAMNTLINAPGSNGYNAGGAAFGTLVSGAGLITGVAKIGGDLTNDHPIGMKYAGGRADTVQEVGGYVQFTKGTINATDAWWVDTDTIGRTGAPAADSSRQKTDMWLYARTGTTDTAYVECASCHDPHTDNALFLRIPNTYSSVCLSCHIK</sequence>
<gene>
    <name evidence="2" type="ORF">RAMLITH_13885</name>
</gene>
<reference evidence="2 3" key="1">
    <citation type="journal article" date="2020" name="Nature">
        <title>Bacterial chemolithoautotrophy via manganese oxidation.</title>
        <authorList>
            <person name="Yu H."/>
            <person name="Leadbetter J.R."/>
        </authorList>
    </citation>
    <scope>NUCLEOTIDE SEQUENCE [LARGE SCALE GENOMIC DNA]</scope>
    <source>
        <strain evidence="2 3">RBP-1</strain>
    </source>
</reference>
<comment type="caution">
    <text evidence="2">The sequence shown here is derived from an EMBL/GenBank/DDBJ whole genome shotgun (WGS) entry which is preliminary data.</text>
</comment>
<proteinExistence type="predicted"/>
<dbReference type="AlphaFoldDB" id="A0A7X6DGU4"/>
<dbReference type="SUPFAM" id="SSF48695">
    <property type="entry name" value="Multiheme cytochromes"/>
    <property type="match status" value="1"/>
</dbReference>
<dbReference type="Gene3D" id="1.10.1130.10">
    <property type="entry name" value="Flavocytochrome C3, Chain A"/>
    <property type="match status" value="1"/>
</dbReference>
<dbReference type="EMBL" id="VTOX01000004">
    <property type="protein sequence ID" value="NKE66916.1"/>
    <property type="molecule type" value="Genomic_DNA"/>
</dbReference>
<dbReference type="Proteomes" id="UP000521868">
    <property type="component" value="Unassembled WGS sequence"/>
</dbReference>
<evidence type="ECO:0000313" key="3">
    <source>
        <dbReference type="Proteomes" id="UP000521868"/>
    </source>
</evidence>
<keyword evidence="3" id="KW-1185">Reference proteome</keyword>
<dbReference type="InterPro" id="IPR036280">
    <property type="entry name" value="Multihaem_cyt_sf"/>
</dbReference>
<evidence type="ECO:0000259" key="1">
    <source>
        <dbReference type="Pfam" id="PF09699"/>
    </source>
</evidence>
<feature type="domain" description="Doubled CXXCH motif" evidence="1">
    <location>
        <begin position="260"/>
        <end position="289"/>
    </location>
</feature>
<organism evidence="2 3">
    <name type="scientific">Ramlibacter lithotrophicus</name>
    <dbReference type="NCBI Taxonomy" id="2606681"/>
    <lineage>
        <taxon>Bacteria</taxon>
        <taxon>Pseudomonadati</taxon>
        <taxon>Pseudomonadota</taxon>
        <taxon>Betaproteobacteria</taxon>
        <taxon>Burkholderiales</taxon>
        <taxon>Comamonadaceae</taxon>
        <taxon>Ramlibacter</taxon>
    </lineage>
</organism>
<dbReference type="Pfam" id="PF09699">
    <property type="entry name" value="Paired_CXXCH_1"/>
    <property type="match status" value="1"/>
</dbReference>
<dbReference type="InterPro" id="IPR010177">
    <property type="entry name" value="Paired_CXXCH_1"/>
</dbReference>
<name>A0A7X6DGU4_9BURK</name>
<evidence type="ECO:0000313" key="2">
    <source>
        <dbReference type="EMBL" id="NKE66916.1"/>
    </source>
</evidence>